<keyword evidence="2" id="KW-1185">Reference proteome</keyword>
<evidence type="ECO:0008006" key="3">
    <source>
        <dbReference type="Google" id="ProtNLM"/>
    </source>
</evidence>
<gene>
    <name evidence="1" type="ORF">C6Y14_11975</name>
</gene>
<dbReference type="AlphaFoldDB" id="A0A2P8Q9G8"/>
<name>A0A2P8Q9G8_9ACTN</name>
<evidence type="ECO:0000313" key="2">
    <source>
        <dbReference type="Proteomes" id="UP000240429"/>
    </source>
</evidence>
<evidence type="ECO:0000313" key="1">
    <source>
        <dbReference type="EMBL" id="PSM42902.1"/>
    </source>
</evidence>
<sequence>MRLLGHFEEVSDSRRYPSDLSDACWALVEPPLTSWRTERARHGLNIGHAPRRDLRNVLDAVLYVVPRRHPLALPPA</sequence>
<protein>
    <recommendedName>
        <fullName evidence="3">Transposase</fullName>
    </recommendedName>
</protein>
<proteinExistence type="predicted"/>
<dbReference type="EMBL" id="PYBJ01000007">
    <property type="protein sequence ID" value="PSM42902.1"/>
    <property type="molecule type" value="Genomic_DNA"/>
</dbReference>
<accession>A0A2P8Q9G8</accession>
<dbReference type="Proteomes" id="UP000240429">
    <property type="component" value="Unassembled WGS sequence"/>
</dbReference>
<organism evidence="1 2">
    <name type="scientific">Streptomyces dioscori</name>
    <dbReference type="NCBI Taxonomy" id="2109333"/>
    <lineage>
        <taxon>Bacteria</taxon>
        <taxon>Bacillati</taxon>
        <taxon>Actinomycetota</taxon>
        <taxon>Actinomycetes</taxon>
        <taxon>Kitasatosporales</taxon>
        <taxon>Streptomycetaceae</taxon>
        <taxon>Streptomyces</taxon>
        <taxon>Streptomyces aurantiacus group</taxon>
    </lineage>
</organism>
<reference evidence="1 2" key="1">
    <citation type="submission" date="2018-03" db="EMBL/GenBank/DDBJ databases">
        <title>Streptomyces dioscori sp. nov., a novel endophytic actinobacterium isolated from bulbil of Dioscorea bulbifera L.</title>
        <authorList>
            <person name="Zhikuan W."/>
        </authorList>
    </citation>
    <scope>NUCLEOTIDE SEQUENCE [LARGE SCALE GENOMIC DNA]</scope>
    <source>
        <strain evidence="1 2">A217</strain>
    </source>
</reference>
<comment type="caution">
    <text evidence="1">The sequence shown here is derived from an EMBL/GenBank/DDBJ whole genome shotgun (WGS) entry which is preliminary data.</text>
</comment>